<comment type="caution">
    <text evidence="2">The sequence shown here is derived from an EMBL/GenBank/DDBJ whole genome shotgun (WGS) entry which is preliminary data.</text>
</comment>
<protein>
    <recommendedName>
        <fullName evidence="3">Roadblock/LAMTOR2 domain-containing protein</fullName>
    </recommendedName>
</protein>
<sequence length="256" mass="27904">TGIALIFSIAAGCLGALDNIFKRISLREGLTGFLQWQNILIFIFSAILVIIAIILTQVGFFKGNSTSKQISAYNSFYIIMPIVIELIIFENSSISIFKIISIIIVILGIVSLSSAGIKNIEKSEERITDTSMNKILNRLLSLHLYIKASVVIKTDGTILASATSSKISDSLYATIVMNFSMIGTEIMDGLNAGAMKSISVKGGSGVINLAPIDRENQSVRDIFLILFSEPKVNGELISFAIKLVKKQIRMYLGLES</sequence>
<dbReference type="Gene3D" id="3.30.450.30">
    <property type="entry name" value="Dynein light chain 2a, cytoplasmic"/>
    <property type="match status" value="1"/>
</dbReference>
<gene>
    <name evidence="2" type="ORF">LCGC14_2767060</name>
</gene>
<dbReference type="AlphaFoldDB" id="A0A0F8ZJ45"/>
<evidence type="ECO:0000256" key="1">
    <source>
        <dbReference type="SAM" id="Phobius"/>
    </source>
</evidence>
<feature type="transmembrane region" description="Helical" evidence="1">
    <location>
        <begin position="95"/>
        <end position="117"/>
    </location>
</feature>
<proteinExistence type="predicted"/>
<name>A0A0F8ZJ45_9ZZZZ</name>
<reference evidence="2" key="1">
    <citation type="journal article" date="2015" name="Nature">
        <title>Complex archaea that bridge the gap between prokaryotes and eukaryotes.</title>
        <authorList>
            <person name="Spang A."/>
            <person name="Saw J.H."/>
            <person name="Jorgensen S.L."/>
            <person name="Zaremba-Niedzwiedzka K."/>
            <person name="Martijn J."/>
            <person name="Lind A.E."/>
            <person name="van Eijk R."/>
            <person name="Schleper C."/>
            <person name="Guy L."/>
            <person name="Ettema T.J."/>
        </authorList>
    </citation>
    <scope>NUCLEOTIDE SEQUENCE</scope>
</reference>
<evidence type="ECO:0000313" key="2">
    <source>
        <dbReference type="EMBL" id="KKK86055.1"/>
    </source>
</evidence>
<organism evidence="2">
    <name type="scientific">marine sediment metagenome</name>
    <dbReference type="NCBI Taxonomy" id="412755"/>
    <lineage>
        <taxon>unclassified sequences</taxon>
        <taxon>metagenomes</taxon>
        <taxon>ecological metagenomes</taxon>
    </lineage>
</organism>
<feature type="non-terminal residue" evidence="2">
    <location>
        <position position="1"/>
    </location>
</feature>
<feature type="transmembrane region" description="Helical" evidence="1">
    <location>
        <begin position="39"/>
        <end position="60"/>
    </location>
</feature>
<keyword evidence="1" id="KW-0812">Transmembrane</keyword>
<keyword evidence="1" id="KW-0472">Membrane</keyword>
<keyword evidence="1" id="KW-1133">Transmembrane helix</keyword>
<evidence type="ECO:0008006" key="3">
    <source>
        <dbReference type="Google" id="ProtNLM"/>
    </source>
</evidence>
<accession>A0A0F8ZJ45</accession>
<dbReference type="SUPFAM" id="SSF103196">
    <property type="entry name" value="Roadblock/LC7 domain"/>
    <property type="match status" value="1"/>
</dbReference>
<dbReference type="EMBL" id="LAZR01051022">
    <property type="protein sequence ID" value="KKK86055.1"/>
    <property type="molecule type" value="Genomic_DNA"/>
</dbReference>
<feature type="transmembrane region" description="Helical" evidence="1">
    <location>
        <begin position="72"/>
        <end position="89"/>
    </location>
</feature>